<dbReference type="KEGG" id="lgi:LOTGIDRAFT_158381"/>
<feature type="region of interest" description="Disordered" evidence="1">
    <location>
        <begin position="89"/>
        <end position="124"/>
    </location>
</feature>
<accession>V4AQ03</accession>
<evidence type="ECO:0000313" key="3">
    <source>
        <dbReference type="Proteomes" id="UP000030746"/>
    </source>
</evidence>
<keyword evidence="3" id="KW-1185">Reference proteome</keyword>
<dbReference type="GeneID" id="20237701"/>
<evidence type="ECO:0000313" key="2">
    <source>
        <dbReference type="EMBL" id="ESO99302.1"/>
    </source>
</evidence>
<feature type="compositionally biased region" description="Polar residues" evidence="1">
    <location>
        <begin position="109"/>
        <end position="124"/>
    </location>
</feature>
<evidence type="ECO:0000256" key="1">
    <source>
        <dbReference type="SAM" id="MobiDB-lite"/>
    </source>
</evidence>
<sequence>MADDKVKNNLRSNSSINNELDWEDLEFTLLSTDPPLTTGLKNIRDEQAQQAARLVKLEGMSCEYDDEYYDFEDGPDDRPQAKECLNDEDELSDIGGSPGLLKRKVEESPAQTSNHTTTENCFSSMSKRIKPSDSIVDKTVDEVLANNINELFRQGMSDDQYDALIKDEATDRPTNCDALVTAKTNQLVWDIKNIR</sequence>
<dbReference type="Proteomes" id="UP000030746">
    <property type="component" value="Unassembled WGS sequence"/>
</dbReference>
<dbReference type="OrthoDB" id="6158958at2759"/>
<protein>
    <submittedName>
        <fullName evidence="2">Uncharacterized protein</fullName>
    </submittedName>
</protein>
<dbReference type="RefSeq" id="XP_009049793.1">
    <property type="nucleotide sequence ID" value="XM_009051545.1"/>
</dbReference>
<dbReference type="AlphaFoldDB" id="V4AQ03"/>
<dbReference type="CTD" id="20237701"/>
<dbReference type="HOGENOM" id="CLU_1397790_0_0_1"/>
<organism evidence="2 3">
    <name type="scientific">Lottia gigantea</name>
    <name type="common">Giant owl limpet</name>
    <dbReference type="NCBI Taxonomy" id="225164"/>
    <lineage>
        <taxon>Eukaryota</taxon>
        <taxon>Metazoa</taxon>
        <taxon>Spiralia</taxon>
        <taxon>Lophotrochozoa</taxon>
        <taxon>Mollusca</taxon>
        <taxon>Gastropoda</taxon>
        <taxon>Patellogastropoda</taxon>
        <taxon>Lottioidea</taxon>
        <taxon>Lottiidae</taxon>
        <taxon>Lottia</taxon>
    </lineage>
</organism>
<name>V4AQ03_LOTGI</name>
<gene>
    <name evidence="2" type="ORF">LOTGIDRAFT_158381</name>
</gene>
<dbReference type="EMBL" id="KB201037">
    <property type="protein sequence ID" value="ESO99302.1"/>
    <property type="molecule type" value="Genomic_DNA"/>
</dbReference>
<proteinExistence type="predicted"/>
<reference evidence="2 3" key="1">
    <citation type="journal article" date="2013" name="Nature">
        <title>Insights into bilaterian evolution from three spiralian genomes.</title>
        <authorList>
            <person name="Simakov O."/>
            <person name="Marletaz F."/>
            <person name="Cho S.J."/>
            <person name="Edsinger-Gonzales E."/>
            <person name="Havlak P."/>
            <person name="Hellsten U."/>
            <person name="Kuo D.H."/>
            <person name="Larsson T."/>
            <person name="Lv J."/>
            <person name="Arendt D."/>
            <person name="Savage R."/>
            <person name="Osoegawa K."/>
            <person name="de Jong P."/>
            <person name="Grimwood J."/>
            <person name="Chapman J.A."/>
            <person name="Shapiro H."/>
            <person name="Aerts A."/>
            <person name="Otillar R.P."/>
            <person name="Terry A.Y."/>
            <person name="Boore J.L."/>
            <person name="Grigoriev I.V."/>
            <person name="Lindberg D.R."/>
            <person name="Seaver E.C."/>
            <person name="Weisblat D.A."/>
            <person name="Putnam N.H."/>
            <person name="Rokhsar D.S."/>
        </authorList>
    </citation>
    <scope>NUCLEOTIDE SEQUENCE [LARGE SCALE GENOMIC DNA]</scope>
</reference>